<keyword evidence="3" id="KW-1185">Reference proteome</keyword>
<dbReference type="Proteomes" id="UP000565441">
    <property type="component" value="Unassembled WGS sequence"/>
</dbReference>
<dbReference type="InterPro" id="IPR059179">
    <property type="entry name" value="MLKL-like_MCAfunc"/>
</dbReference>
<feature type="domain" description="AAA+ ATPase" evidence="1">
    <location>
        <begin position="314"/>
        <end position="474"/>
    </location>
</feature>
<dbReference type="Gene3D" id="3.40.50.300">
    <property type="entry name" value="P-loop containing nucleotide triphosphate hydrolases"/>
    <property type="match status" value="1"/>
</dbReference>
<dbReference type="PANTHER" id="PTHR47691:SF3">
    <property type="entry name" value="HTH-TYPE TRANSCRIPTIONAL REGULATOR RV0890C-RELATED"/>
    <property type="match status" value="1"/>
</dbReference>
<dbReference type="CDD" id="cd21037">
    <property type="entry name" value="MLKL_NTD"/>
    <property type="match status" value="1"/>
</dbReference>
<comment type="caution">
    <text evidence="2">The sequence shown here is derived from an EMBL/GenBank/DDBJ whole genome shotgun (WGS) entry which is preliminary data.</text>
</comment>
<evidence type="ECO:0000313" key="3">
    <source>
        <dbReference type="Proteomes" id="UP000565441"/>
    </source>
</evidence>
<dbReference type="SMART" id="SM00382">
    <property type="entry name" value="AAA"/>
    <property type="match status" value="1"/>
</dbReference>
<organism evidence="2 3">
    <name type="scientific">Tricholomella constricta</name>
    <dbReference type="NCBI Taxonomy" id="117010"/>
    <lineage>
        <taxon>Eukaryota</taxon>
        <taxon>Fungi</taxon>
        <taxon>Dikarya</taxon>
        <taxon>Basidiomycota</taxon>
        <taxon>Agaricomycotina</taxon>
        <taxon>Agaricomycetes</taxon>
        <taxon>Agaricomycetidae</taxon>
        <taxon>Agaricales</taxon>
        <taxon>Tricholomatineae</taxon>
        <taxon>Lyophyllaceae</taxon>
        <taxon>Tricholomella</taxon>
    </lineage>
</organism>
<dbReference type="SUPFAM" id="SSF48452">
    <property type="entry name" value="TPR-like"/>
    <property type="match status" value="1"/>
</dbReference>
<dbReference type="GO" id="GO:0007166">
    <property type="term" value="P:cell surface receptor signaling pathway"/>
    <property type="evidence" value="ECO:0007669"/>
    <property type="project" value="InterPro"/>
</dbReference>
<dbReference type="EMBL" id="JAACJP010000059">
    <property type="protein sequence ID" value="KAF5368697.1"/>
    <property type="molecule type" value="Genomic_DNA"/>
</dbReference>
<proteinExistence type="predicted"/>
<dbReference type="Gene3D" id="1.25.40.10">
    <property type="entry name" value="Tetratricopeptide repeat domain"/>
    <property type="match status" value="2"/>
</dbReference>
<dbReference type="GO" id="GO:0016887">
    <property type="term" value="F:ATP hydrolysis activity"/>
    <property type="evidence" value="ECO:0007669"/>
    <property type="project" value="InterPro"/>
</dbReference>
<name>A0A8H5GPH4_9AGAR</name>
<dbReference type="InterPro" id="IPR003593">
    <property type="entry name" value="AAA+_ATPase"/>
</dbReference>
<dbReference type="OrthoDB" id="1534087at2759"/>
<dbReference type="AlphaFoldDB" id="A0A8H5GPH4"/>
<dbReference type="Pfam" id="PF13401">
    <property type="entry name" value="AAA_22"/>
    <property type="match status" value="1"/>
</dbReference>
<evidence type="ECO:0000259" key="1">
    <source>
        <dbReference type="SMART" id="SM00382"/>
    </source>
</evidence>
<dbReference type="PANTHER" id="PTHR47691">
    <property type="entry name" value="REGULATOR-RELATED"/>
    <property type="match status" value="1"/>
</dbReference>
<dbReference type="InterPro" id="IPR036537">
    <property type="entry name" value="Adaptor_Cbl_N_dom_sf"/>
</dbReference>
<gene>
    <name evidence="2" type="ORF">D9615_010312</name>
</gene>
<reference evidence="2 3" key="1">
    <citation type="journal article" date="2020" name="ISME J.">
        <title>Uncovering the hidden diversity of litter-decomposition mechanisms in mushroom-forming fungi.</title>
        <authorList>
            <person name="Floudas D."/>
            <person name="Bentzer J."/>
            <person name="Ahren D."/>
            <person name="Johansson T."/>
            <person name="Persson P."/>
            <person name="Tunlid A."/>
        </authorList>
    </citation>
    <scope>NUCLEOTIDE SEQUENCE [LARGE SCALE GENOMIC DNA]</scope>
    <source>
        <strain evidence="2 3">CBS 661.87</strain>
    </source>
</reference>
<accession>A0A8H5GPH4</accession>
<dbReference type="InterPro" id="IPR027417">
    <property type="entry name" value="P-loop_NTPase"/>
</dbReference>
<evidence type="ECO:0000313" key="2">
    <source>
        <dbReference type="EMBL" id="KAF5368697.1"/>
    </source>
</evidence>
<dbReference type="InterPro" id="IPR049945">
    <property type="entry name" value="AAA_22"/>
</dbReference>
<dbReference type="Gene3D" id="1.20.930.20">
    <property type="entry name" value="Adaptor protein Cbl, N-terminal domain"/>
    <property type="match status" value="1"/>
</dbReference>
<dbReference type="SUPFAM" id="SSF52540">
    <property type="entry name" value="P-loop containing nucleoside triphosphate hydrolases"/>
    <property type="match status" value="1"/>
</dbReference>
<protein>
    <recommendedName>
        <fullName evidence="1">AAA+ ATPase domain-containing protein</fullName>
    </recommendedName>
</protein>
<sequence length="1079" mass="119572">MDVGFGMLNFPADTLDKGTRRRKVHKATRREEEVDCTTVTPSLTASLSSPPSGSAWALCQQAQITADFKLLKSGARLGTSARLSNIATITSTHGRHCLASTTRKFTLTAGPIPNTDPSNDRVMSTLDNAIGAINIVTELVPFELAKGVLSTVSGILILVKTTISNQNDFLELAEQCHKITLLIWRATTGVPESDISPAIRRALSELNKSVNGIRQGVDERIRKRLTSKVFHVTVNQDMIAGWQKDLDRFLALFNTELNIAANLKLDELVSLFEELRANVQFKAETLISDVLPVRPPIFMGRDALVRETVEFLLEARHVALIGPGGMGKTSIAQAVINEDSMSAKFSDRRYFVRYDDVDASQITHATFLDRIARSLGISCSKANTRNLILNELSSSKDLLLVLDNAETFLDAAVDSSLITNSIDEFGARPNVQLMLTTRTSGLPPNLAWERLRVPALDESAACAAFKAIYLRPIEPSILSQLLSALDFHPLSINLLAQAAVQNEWSLEELVLAWDRQKALLLENGDGKFHSIATTIEMSLNSPSLQKLGGVIRDLLQLIAFLPQGLNEARLTDTFPSITKIEHLANTLCKHSLAYRKSGFITMLAPIRLYISSQHNTTSYPAIPLLDHLQAFYDAQLEDSSDEETFIREEDVNVEHVIALRIAHCDAKAVEYACIQGRLFLVSLMQHKPRATALYPVIKEVKCDEVQTNSVLCFPISHRRTKANLVAKVSCLLVLSVLQIEVGQFAEAQEVLNATHKLSVICGSKRYTRLAECAIAEAYASVGNYIVAESMYESAMKRQTHSFFKTEEDRQIDACIYRGLGVVRMLRGKPGASEFFVRGLPLLQRLGDTKGVRQMKCVAGYAELLAGNNDKARESFESAMENYEEDDDYQLHVTVLMSMVEVAHRQGNTKDAKEFRDRLGGVFQRADINSPYAISGRAILAAHTALEGNIAQAREEIYSLVESATKSINTNVVNSFYLAGCIELLDNNFVKAAEMFQQTIDFCKTFSEYYFCARAERALGEIAVLDKDFASANARFTEAKALCDFMGVPTNCLYYDHACYTLSDRFEGWTLFQEGRLTAS</sequence>
<dbReference type="InterPro" id="IPR011990">
    <property type="entry name" value="TPR-like_helical_dom_sf"/>
</dbReference>